<dbReference type="SUPFAM" id="SSF51695">
    <property type="entry name" value="PLC-like phosphodiesterases"/>
    <property type="match status" value="1"/>
</dbReference>
<dbReference type="PANTHER" id="PTHR43805">
    <property type="entry name" value="GLYCEROPHOSPHORYL DIESTER PHOSPHODIESTERASE"/>
    <property type="match status" value="1"/>
</dbReference>
<accession>A0A543GHI2</accession>
<name>A0A543GHI2_9PSEU</name>
<dbReference type="GO" id="GO:0006629">
    <property type="term" value="P:lipid metabolic process"/>
    <property type="evidence" value="ECO:0007669"/>
    <property type="project" value="InterPro"/>
</dbReference>
<dbReference type="PROSITE" id="PS51704">
    <property type="entry name" value="GP_PDE"/>
    <property type="match status" value="1"/>
</dbReference>
<evidence type="ECO:0000313" key="3">
    <source>
        <dbReference type="Proteomes" id="UP000319818"/>
    </source>
</evidence>
<dbReference type="Proteomes" id="UP000319818">
    <property type="component" value="Unassembled WGS sequence"/>
</dbReference>
<feature type="domain" description="GP-PDE" evidence="1">
    <location>
        <begin position="12"/>
        <end position="256"/>
    </location>
</feature>
<dbReference type="Gene3D" id="3.20.20.190">
    <property type="entry name" value="Phosphatidylinositol (PI) phosphodiesterase"/>
    <property type="match status" value="1"/>
</dbReference>
<gene>
    <name evidence="2" type="ORF">FB388_2925</name>
</gene>
<reference evidence="2 3" key="1">
    <citation type="submission" date="2019-06" db="EMBL/GenBank/DDBJ databases">
        <title>Sequencing the genomes of 1000 actinobacteria strains.</title>
        <authorList>
            <person name="Klenk H.-P."/>
        </authorList>
    </citation>
    <scope>NUCLEOTIDE SEQUENCE [LARGE SCALE GENOMIC DNA]</scope>
    <source>
        <strain evidence="2 3">DSM 45511</strain>
    </source>
</reference>
<proteinExistence type="predicted"/>
<dbReference type="InterPro" id="IPR030395">
    <property type="entry name" value="GP_PDE_dom"/>
</dbReference>
<dbReference type="OrthoDB" id="5241788at2"/>
<dbReference type="AlphaFoldDB" id="A0A543GHI2"/>
<dbReference type="Pfam" id="PF03009">
    <property type="entry name" value="GDPD"/>
    <property type="match status" value="1"/>
</dbReference>
<keyword evidence="3" id="KW-1185">Reference proteome</keyword>
<evidence type="ECO:0000259" key="1">
    <source>
        <dbReference type="PROSITE" id="PS51704"/>
    </source>
</evidence>
<dbReference type="PANTHER" id="PTHR43805:SF1">
    <property type="entry name" value="GP-PDE DOMAIN-CONTAINING PROTEIN"/>
    <property type="match status" value="1"/>
</dbReference>
<dbReference type="RefSeq" id="WP_142101178.1">
    <property type="nucleotide sequence ID" value="NZ_VFPH01000001.1"/>
</dbReference>
<sequence length="265" mass="28672">MPRHPYFDGPYPRAYAHRGWHIDDLDGCENTLAAFHRAVAEGFGYLELDVHASADGVAVVHHDATLDRTTDGHGPISALPAATIAGVRVRGREPVPFLEQVLTELPDTRLTVELKSGAVVEPVLDVLERTGSWHRVCLGSYHDGWLRRAREAAGSRLCTSMAQGAAFGLRTRAWLDELPGPLRRLPAPPSPGDLAQLPRHIGPLTVVDAALLRAAHSTGREVHVWTVDAASHMTALLDLGADGLISDRPDVLRAVLHARGVWQAA</sequence>
<dbReference type="EMBL" id="VFPH01000001">
    <property type="protein sequence ID" value="TQM45525.1"/>
    <property type="molecule type" value="Genomic_DNA"/>
</dbReference>
<organism evidence="2 3">
    <name type="scientific">Pseudonocardia cypriaca</name>
    <dbReference type="NCBI Taxonomy" id="882449"/>
    <lineage>
        <taxon>Bacteria</taxon>
        <taxon>Bacillati</taxon>
        <taxon>Actinomycetota</taxon>
        <taxon>Actinomycetes</taxon>
        <taxon>Pseudonocardiales</taxon>
        <taxon>Pseudonocardiaceae</taxon>
        <taxon>Pseudonocardia</taxon>
    </lineage>
</organism>
<protein>
    <submittedName>
        <fullName evidence="2">Glycerophosphoryl diester phosphodiesterase</fullName>
    </submittedName>
</protein>
<dbReference type="InterPro" id="IPR017946">
    <property type="entry name" value="PLC-like_Pdiesterase_TIM-brl"/>
</dbReference>
<comment type="caution">
    <text evidence="2">The sequence shown here is derived from an EMBL/GenBank/DDBJ whole genome shotgun (WGS) entry which is preliminary data.</text>
</comment>
<evidence type="ECO:0000313" key="2">
    <source>
        <dbReference type="EMBL" id="TQM45525.1"/>
    </source>
</evidence>
<dbReference type="GO" id="GO:0008081">
    <property type="term" value="F:phosphoric diester hydrolase activity"/>
    <property type="evidence" value="ECO:0007669"/>
    <property type="project" value="InterPro"/>
</dbReference>